<evidence type="ECO:0000259" key="12">
    <source>
        <dbReference type="Pfam" id="PF03958"/>
    </source>
</evidence>
<dbReference type="Pfam" id="PF03958">
    <property type="entry name" value="Secretin_N"/>
    <property type="match status" value="2"/>
</dbReference>
<evidence type="ECO:0000256" key="5">
    <source>
        <dbReference type="ARBA" id="ARBA00022729"/>
    </source>
</evidence>
<dbReference type="InterPro" id="IPR001775">
    <property type="entry name" value="GspD/PilQ"/>
</dbReference>
<evidence type="ECO:0000256" key="6">
    <source>
        <dbReference type="ARBA" id="ARBA00022927"/>
    </source>
</evidence>
<evidence type="ECO:0000256" key="10">
    <source>
        <dbReference type="SAM" id="MobiDB-lite"/>
    </source>
</evidence>
<evidence type="ECO:0000256" key="1">
    <source>
        <dbReference type="ARBA" id="ARBA00004442"/>
    </source>
</evidence>
<dbReference type="PRINTS" id="PR01032">
    <property type="entry name" value="PHAGEIV"/>
</dbReference>
<dbReference type="RefSeq" id="WP_093884748.1">
    <property type="nucleotide sequence ID" value="NZ_FOBS01000040.1"/>
</dbReference>
<proteinExistence type="inferred from homology"/>
<dbReference type="Gene3D" id="3.55.50.30">
    <property type="match status" value="1"/>
</dbReference>
<keyword evidence="8" id="KW-0998">Cell outer membrane</keyword>
<sequence length="704" mass="77881">MIKWDLLRKCLAGIFLFLFFLPLSGCMNQPRWQQPVTLERSAGSDKQGGAGGSMGPEAAVERQPVEEIEISPFERKTPEKKLPPLVQPIDARRITMVDTPVMINAEKMPLSDFIIYALGETLKVAFVMDEKMLNNKKPITLRMPQPMPPDKALEMIMGMLEKYGYYLDEKAGALYVLEKQPEPREPRSPVDIRVGTTTVNSPAEILQVVPLRHVRPGDVEPLIKDLFKSGVQVKPYRRENVLVLHGRAAQMKPVMEFIETFDVPYFQKKKIFLLRLTYWQTDEFIAQLKSIMEGLGFTVAKTSKEPGPLFMPIKQLNAVLVIAPDDTTARNILRWKEKLDAPEAAGTEFKAYTFIPKYSLASELVESIQKLYGSMPASPSKPAVQPQSGPQSGSQVKATGGRKDSSFETTGLKMSADDRKNMIIILSTPDVYRNLLNLLQTLDVPARQVLIEATIVSLKLTDELKYGVEWLLKNTWNGDAYTLGTWKNLGSALRTDPVGLSYSFLSASGQFRALVTAYALANKANILSTPRLMVLDNMEATIQIGQDVPTVTGQITDVSGTSTSTTSVAQSIQYRSTGIMLKVKPTINTEGLLTLEISQEVSKVEGTGVGDSPIITTRKINTSVVAAHGQTIVLGGLMEETTSLTENKVPLLGDIPFIGNLFKTTGKTKDKTELLVLVTPTILTNSDEATKVSEQLRDELKWIK</sequence>
<evidence type="ECO:0000256" key="7">
    <source>
        <dbReference type="ARBA" id="ARBA00023136"/>
    </source>
</evidence>
<organism evidence="13 14">
    <name type="scientific">Syntrophus gentianae</name>
    <dbReference type="NCBI Taxonomy" id="43775"/>
    <lineage>
        <taxon>Bacteria</taxon>
        <taxon>Pseudomonadati</taxon>
        <taxon>Thermodesulfobacteriota</taxon>
        <taxon>Syntrophia</taxon>
        <taxon>Syntrophales</taxon>
        <taxon>Syntrophaceae</taxon>
        <taxon>Syntrophus</taxon>
    </lineage>
</organism>
<dbReference type="InterPro" id="IPR013356">
    <property type="entry name" value="T2SS_GspD"/>
</dbReference>
<dbReference type="GO" id="GO:0015628">
    <property type="term" value="P:protein secretion by the type II secretion system"/>
    <property type="evidence" value="ECO:0007669"/>
    <property type="project" value="InterPro"/>
</dbReference>
<feature type="region of interest" description="Disordered" evidence="10">
    <location>
        <begin position="376"/>
        <end position="411"/>
    </location>
</feature>
<feature type="region of interest" description="Disordered" evidence="10">
    <location>
        <begin position="37"/>
        <end position="62"/>
    </location>
</feature>
<keyword evidence="4" id="KW-1134">Transmembrane beta strand</keyword>
<dbReference type="PANTHER" id="PTHR30332">
    <property type="entry name" value="PROBABLE GENERAL SECRETION PATHWAY PROTEIN D"/>
    <property type="match status" value="1"/>
</dbReference>
<evidence type="ECO:0000256" key="2">
    <source>
        <dbReference type="ARBA" id="ARBA00006980"/>
    </source>
</evidence>
<dbReference type="Proteomes" id="UP000198744">
    <property type="component" value="Unassembled WGS sequence"/>
</dbReference>
<feature type="domain" description="Type II/III secretion system secretin-like" evidence="11">
    <location>
        <begin position="521"/>
        <end position="683"/>
    </location>
</feature>
<dbReference type="PANTHER" id="PTHR30332:SF25">
    <property type="entry name" value="SECRETIN XPSD"/>
    <property type="match status" value="1"/>
</dbReference>
<dbReference type="EMBL" id="FOBS01000040">
    <property type="protein sequence ID" value="SEM73416.1"/>
    <property type="molecule type" value="Genomic_DNA"/>
</dbReference>
<keyword evidence="14" id="KW-1185">Reference proteome</keyword>
<protein>
    <submittedName>
        <fullName evidence="13">Type II secretion system protein D (GspD)</fullName>
    </submittedName>
</protein>
<keyword evidence="5" id="KW-0732">Signal</keyword>
<dbReference type="InterPro" id="IPR050810">
    <property type="entry name" value="Bact_Secretion_Sys_Channel"/>
</dbReference>
<dbReference type="NCBIfam" id="TIGR02517">
    <property type="entry name" value="type_II_gspD"/>
    <property type="match status" value="1"/>
</dbReference>
<dbReference type="Pfam" id="PF00263">
    <property type="entry name" value="Secretin"/>
    <property type="match status" value="1"/>
</dbReference>
<evidence type="ECO:0000256" key="8">
    <source>
        <dbReference type="ARBA" id="ARBA00023237"/>
    </source>
</evidence>
<comment type="subcellular location">
    <subcellularLocation>
        <location evidence="1 9">Cell outer membrane</location>
    </subcellularLocation>
</comment>
<dbReference type="STRING" id="43775.SAMN04489760_1404"/>
<keyword evidence="7" id="KW-0472">Membrane</keyword>
<keyword evidence="6" id="KW-0653">Protein transport</keyword>
<dbReference type="OrthoDB" id="9775455at2"/>
<keyword evidence="3 9" id="KW-0813">Transport</keyword>
<evidence type="ECO:0000256" key="9">
    <source>
        <dbReference type="RuleBase" id="RU004004"/>
    </source>
</evidence>
<dbReference type="InterPro" id="IPR005644">
    <property type="entry name" value="NolW-like"/>
</dbReference>
<evidence type="ECO:0000259" key="11">
    <source>
        <dbReference type="Pfam" id="PF00263"/>
    </source>
</evidence>
<feature type="domain" description="NolW-like" evidence="12">
    <location>
        <begin position="207"/>
        <end position="264"/>
    </location>
</feature>
<dbReference type="InterPro" id="IPR004845">
    <property type="entry name" value="T2SS_GspD_CS"/>
</dbReference>
<reference evidence="13 14" key="1">
    <citation type="submission" date="2016-10" db="EMBL/GenBank/DDBJ databases">
        <authorList>
            <person name="de Groot N.N."/>
        </authorList>
    </citation>
    <scope>NUCLEOTIDE SEQUENCE [LARGE SCALE GENOMIC DNA]</scope>
    <source>
        <strain evidence="13 14">DSM 8423</strain>
    </source>
</reference>
<dbReference type="InterPro" id="IPR004846">
    <property type="entry name" value="T2SS/T3SS_dom"/>
</dbReference>
<dbReference type="PROSITE" id="PS00875">
    <property type="entry name" value="T2SP_D"/>
    <property type="match status" value="1"/>
</dbReference>
<dbReference type="GO" id="GO:0015627">
    <property type="term" value="C:type II protein secretion system complex"/>
    <property type="evidence" value="ECO:0007669"/>
    <property type="project" value="InterPro"/>
</dbReference>
<name>A0A1H8ASB2_9BACT</name>
<dbReference type="InterPro" id="IPR038591">
    <property type="entry name" value="NolW-like_sf"/>
</dbReference>
<dbReference type="AlphaFoldDB" id="A0A1H8ASB2"/>
<dbReference type="GO" id="GO:0009279">
    <property type="term" value="C:cell outer membrane"/>
    <property type="evidence" value="ECO:0007669"/>
    <property type="project" value="UniProtKB-SubCell"/>
</dbReference>
<evidence type="ECO:0000313" key="13">
    <source>
        <dbReference type="EMBL" id="SEM73416.1"/>
    </source>
</evidence>
<feature type="compositionally biased region" description="Low complexity" evidence="10">
    <location>
        <begin position="385"/>
        <end position="395"/>
    </location>
</feature>
<gene>
    <name evidence="13" type="ORF">SAMN04489760_1404</name>
</gene>
<accession>A0A1H8ASB2</accession>
<feature type="domain" description="NolW-like" evidence="12">
    <location>
        <begin position="354"/>
        <end position="448"/>
    </location>
</feature>
<evidence type="ECO:0000313" key="14">
    <source>
        <dbReference type="Proteomes" id="UP000198744"/>
    </source>
</evidence>
<keyword evidence="4" id="KW-0812">Transmembrane</keyword>
<evidence type="ECO:0000256" key="3">
    <source>
        <dbReference type="ARBA" id="ARBA00022448"/>
    </source>
</evidence>
<dbReference type="PRINTS" id="PR00811">
    <property type="entry name" value="BCTERIALGSPD"/>
</dbReference>
<evidence type="ECO:0000256" key="4">
    <source>
        <dbReference type="ARBA" id="ARBA00022452"/>
    </source>
</evidence>
<dbReference type="Gene3D" id="3.30.1370.120">
    <property type="match status" value="2"/>
</dbReference>
<comment type="similarity">
    <text evidence="2">Belongs to the bacterial secretin family. GSP D subfamily.</text>
</comment>